<keyword evidence="4 10" id="KW-0633">Potassium transport</keyword>
<comment type="similarity">
    <text evidence="2 10">Belongs to the TrkH potassium transport family.</text>
</comment>
<feature type="transmembrane region" description="Helical" evidence="10">
    <location>
        <begin position="96"/>
        <end position="116"/>
    </location>
</feature>
<dbReference type="GO" id="GO:0140107">
    <property type="term" value="F:high-affinity potassium ion transmembrane transporter activity"/>
    <property type="evidence" value="ECO:0007669"/>
    <property type="project" value="TreeGrafter"/>
</dbReference>
<feature type="region of interest" description="Disordered" evidence="11">
    <location>
        <begin position="427"/>
        <end position="461"/>
    </location>
</feature>
<gene>
    <name evidence="12" type="ORF">FA14DRAFT_127218</name>
</gene>
<dbReference type="PIRSF" id="PIRSF002450">
    <property type="entry name" value="K+_transpter_TRK"/>
    <property type="match status" value="1"/>
</dbReference>
<keyword evidence="13" id="KW-1185">Reference proteome</keyword>
<dbReference type="GO" id="GO:0005886">
    <property type="term" value="C:plasma membrane"/>
    <property type="evidence" value="ECO:0007669"/>
    <property type="project" value="InterPro"/>
</dbReference>
<dbReference type="Pfam" id="PF02386">
    <property type="entry name" value="TrkH"/>
    <property type="match status" value="1"/>
</dbReference>
<dbReference type="RefSeq" id="XP_025352709.1">
    <property type="nucleotide sequence ID" value="XM_025496784.1"/>
</dbReference>
<dbReference type="NCBIfam" id="TIGR00934">
    <property type="entry name" value="2a38euk"/>
    <property type="match status" value="1"/>
</dbReference>
<organism evidence="12 13">
    <name type="scientific">Meira miltonrushii</name>
    <dbReference type="NCBI Taxonomy" id="1280837"/>
    <lineage>
        <taxon>Eukaryota</taxon>
        <taxon>Fungi</taxon>
        <taxon>Dikarya</taxon>
        <taxon>Basidiomycota</taxon>
        <taxon>Ustilaginomycotina</taxon>
        <taxon>Exobasidiomycetes</taxon>
        <taxon>Exobasidiales</taxon>
        <taxon>Brachybasidiaceae</taxon>
        <taxon>Meira</taxon>
    </lineage>
</organism>
<feature type="transmembrane region" description="Helical" evidence="10">
    <location>
        <begin position="39"/>
        <end position="57"/>
    </location>
</feature>
<dbReference type="PANTHER" id="PTHR31064">
    <property type="entry name" value="POTASSIUM TRANSPORT PROTEIN DDB_G0292412-RELATED"/>
    <property type="match status" value="1"/>
</dbReference>
<proteinExistence type="inferred from homology"/>
<protein>
    <recommendedName>
        <fullName evidence="10">Potassium transport protein</fullName>
    </recommendedName>
</protein>
<evidence type="ECO:0000256" key="2">
    <source>
        <dbReference type="ARBA" id="ARBA00009137"/>
    </source>
</evidence>
<dbReference type="STRING" id="1280837.A0A316V4D2"/>
<keyword evidence="3 10" id="KW-0813">Transport</keyword>
<evidence type="ECO:0000256" key="6">
    <source>
        <dbReference type="ARBA" id="ARBA00022958"/>
    </source>
</evidence>
<dbReference type="GO" id="GO:0030007">
    <property type="term" value="P:intracellular potassium ion homeostasis"/>
    <property type="evidence" value="ECO:0007669"/>
    <property type="project" value="UniProtKB-UniRule"/>
</dbReference>
<keyword evidence="8 10" id="KW-0406">Ion transport</keyword>
<feature type="compositionally biased region" description="Basic residues" evidence="11">
    <location>
        <begin position="181"/>
        <end position="206"/>
    </location>
</feature>
<feature type="transmembrane region" description="Helical" evidence="10">
    <location>
        <begin position="793"/>
        <end position="817"/>
    </location>
</feature>
<evidence type="ECO:0000256" key="11">
    <source>
        <dbReference type="SAM" id="MobiDB-lite"/>
    </source>
</evidence>
<comment type="subcellular location">
    <subcellularLocation>
        <location evidence="1">Membrane</location>
        <topology evidence="1">Multi-pass membrane protein</topology>
    </subcellularLocation>
</comment>
<accession>A0A316V4D2</accession>
<reference evidence="12 13" key="1">
    <citation type="journal article" date="2018" name="Mol. Biol. Evol.">
        <title>Broad Genomic Sampling Reveals a Smut Pathogenic Ancestry of the Fungal Clade Ustilaginomycotina.</title>
        <authorList>
            <person name="Kijpornyongpan T."/>
            <person name="Mondo S.J."/>
            <person name="Barry K."/>
            <person name="Sandor L."/>
            <person name="Lee J."/>
            <person name="Lipzen A."/>
            <person name="Pangilinan J."/>
            <person name="LaButti K."/>
            <person name="Hainaut M."/>
            <person name="Henrissat B."/>
            <person name="Grigoriev I.V."/>
            <person name="Spatafora J.W."/>
            <person name="Aime M.C."/>
        </authorList>
    </citation>
    <scope>NUCLEOTIDE SEQUENCE [LARGE SCALE GENOMIC DNA]</scope>
    <source>
        <strain evidence="12 13">MCA 3882</strain>
    </source>
</reference>
<feature type="compositionally biased region" description="Polar residues" evidence="11">
    <location>
        <begin position="446"/>
        <end position="459"/>
    </location>
</feature>
<dbReference type="OrthoDB" id="9999863at2759"/>
<dbReference type="Proteomes" id="UP000245771">
    <property type="component" value="Unassembled WGS sequence"/>
</dbReference>
<sequence length="1009" mass="113174">MAVKARKSVPSFLKPKKGFLRWCSCIATFSKQHLNFYRIHLLVFTFTPLIFAGIFYASNTNQIAFIDCLFLCVSAMTVTGLATINVSTSTAWQQAILFFLMAIGNITAVSVTMIWIRRHFFRVKFDTIIRRSAKARQRMNDVEFAHQKQKRKELIRLQRLLGLRKRGNDTANEEEVDLQHLHNKANKRNKLTPRTARKKERQRKKQQGPLRADMIRRMDQPAVLINPMGAISHKIGEPERGTETGIDASNGGNGGGILNTNGSGDDNGITDGEASVNVPNIRIAEPSLSPAHLRRASIIDSSQTQQSPSGRQSPESLIEEEGERMHSDIRSRNGEDDVPLESSGGASSPKNTPNSADAIRSQMRTRFADNHQNADILQRSRGESDPPLPLHYVHHRHGSEIHSTRPTHLRTDMFPRAQTIEFAEPPLQPHAHSSSSAAARSSSIANPLSPNNHSFGSNDHTLRYRTPTIGNEFERTPTMITQRSGTYGGQRRIGANGIPITRTHTSSKERGFGGFPTPIELAGAAIKRALPQVQERFKRSTTIPRTATFISVQSMGESGLDGGITRSAPYLTFDATVSRNSRFHQLTEAQRDELGGVEYRAIDMLAKLLPIYWFGVNIFMIILVAPWLASSGAQKVHDVIASQGVNAPNTTWFWFFQVISAYSNTGLSLIDTSMINLNDQYLMLIPIAILILFGNTAFPIVLRFMIWILSLCVPKKSRTYETLRFLLDHPRRCFVYLFPSAQTWFLFAILLVLNCFDWIMFQVLDLGNETIEAWTVGVRIFDGLFQSIAVRAAGFQIISLLQLAPAVQFLYIIMMYISAYPVAMSVRNTNVYEERSLGIFNESVPGEQDEPEMGGPRVWGTYLAAHARRQLAFDMWWLGFALWLVCIIERENIQDPTTDGWFTVFSCLFELTSAYGTVGLSTGTPVDDFSLSGRFHTLSKLVVIAVMLRGRHRGLPVAIDRAVLLPNELEVEDDAQERAYTIDEDGFIQTRSSYHFGNDDNPVRPVQHT</sequence>
<feature type="transmembrane region" description="Helical" evidence="10">
    <location>
        <begin position="609"/>
        <end position="629"/>
    </location>
</feature>
<evidence type="ECO:0000256" key="1">
    <source>
        <dbReference type="ARBA" id="ARBA00004141"/>
    </source>
</evidence>
<dbReference type="GO" id="GO:1990573">
    <property type="term" value="P:potassium ion import across plasma membrane"/>
    <property type="evidence" value="ECO:0007669"/>
    <property type="project" value="TreeGrafter"/>
</dbReference>
<dbReference type="PANTHER" id="PTHR31064:SF30">
    <property type="entry name" value="HIGH-AFFINITY POTASSIUM TRANSPORT PROTEIN-RELATED"/>
    <property type="match status" value="1"/>
</dbReference>
<feature type="region of interest" description="Disordered" evidence="11">
    <location>
        <begin position="230"/>
        <end position="274"/>
    </location>
</feature>
<evidence type="ECO:0000256" key="10">
    <source>
        <dbReference type="PIRNR" id="PIRNR002450"/>
    </source>
</evidence>
<evidence type="ECO:0000256" key="4">
    <source>
        <dbReference type="ARBA" id="ARBA00022538"/>
    </source>
</evidence>
<dbReference type="InterPro" id="IPR003445">
    <property type="entry name" value="Cat_transpt"/>
</dbReference>
<feature type="region of interest" description="Disordered" evidence="11">
    <location>
        <begin position="172"/>
        <end position="216"/>
    </location>
</feature>
<evidence type="ECO:0000256" key="9">
    <source>
        <dbReference type="ARBA" id="ARBA00023136"/>
    </source>
</evidence>
<dbReference type="InterPro" id="IPR015958">
    <property type="entry name" value="Trk1_fungi"/>
</dbReference>
<dbReference type="EMBL" id="KZ819606">
    <property type="protein sequence ID" value="PWN32407.1"/>
    <property type="molecule type" value="Genomic_DNA"/>
</dbReference>
<evidence type="ECO:0000313" key="12">
    <source>
        <dbReference type="EMBL" id="PWN32407.1"/>
    </source>
</evidence>
<feature type="transmembrane region" description="Helical" evidence="10">
    <location>
        <begin position="681"/>
        <end position="713"/>
    </location>
</feature>
<feature type="transmembrane region" description="Helical" evidence="10">
    <location>
        <begin position="64"/>
        <end position="84"/>
    </location>
</feature>
<dbReference type="AlphaFoldDB" id="A0A316V4D2"/>
<evidence type="ECO:0000256" key="7">
    <source>
        <dbReference type="ARBA" id="ARBA00022989"/>
    </source>
</evidence>
<feature type="compositionally biased region" description="Polar residues" evidence="11">
    <location>
        <begin position="344"/>
        <end position="355"/>
    </location>
</feature>
<feature type="region of interest" description="Disordered" evidence="11">
    <location>
        <begin position="299"/>
        <end position="356"/>
    </location>
</feature>
<evidence type="ECO:0000256" key="3">
    <source>
        <dbReference type="ARBA" id="ARBA00022448"/>
    </source>
</evidence>
<dbReference type="InterPro" id="IPR051143">
    <property type="entry name" value="TrkH_K-transport"/>
</dbReference>
<dbReference type="InterPro" id="IPR004773">
    <property type="entry name" value="K/Na_transp_Trk1/HKT1"/>
</dbReference>
<feature type="compositionally biased region" description="Low complexity" evidence="11">
    <location>
        <begin position="431"/>
        <end position="445"/>
    </location>
</feature>
<dbReference type="GeneID" id="37018565"/>
<feature type="compositionally biased region" description="Polar residues" evidence="11">
    <location>
        <begin position="299"/>
        <end position="315"/>
    </location>
</feature>
<feature type="transmembrane region" description="Helical" evidence="10">
    <location>
        <begin position="734"/>
        <end position="759"/>
    </location>
</feature>
<keyword evidence="5 10" id="KW-0812">Transmembrane</keyword>
<dbReference type="FunCoup" id="A0A316V4D2">
    <property type="interactions" value="48"/>
</dbReference>
<keyword evidence="9 10" id="KW-0472">Membrane</keyword>
<feature type="compositionally biased region" description="Basic and acidic residues" evidence="11">
    <location>
        <begin position="323"/>
        <end position="335"/>
    </location>
</feature>
<name>A0A316V4D2_9BASI</name>
<keyword evidence="7 10" id="KW-1133">Transmembrane helix</keyword>
<keyword evidence="6 10" id="KW-0630">Potassium</keyword>
<feature type="region of interest" description="Disordered" evidence="11">
    <location>
        <begin position="482"/>
        <end position="513"/>
    </location>
</feature>
<evidence type="ECO:0000256" key="8">
    <source>
        <dbReference type="ARBA" id="ARBA00023065"/>
    </source>
</evidence>
<evidence type="ECO:0000256" key="5">
    <source>
        <dbReference type="ARBA" id="ARBA00022692"/>
    </source>
</evidence>
<evidence type="ECO:0000313" key="13">
    <source>
        <dbReference type="Proteomes" id="UP000245771"/>
    </source>
</evidence>
<dbReference type="InParanoid" id="A0A316V4D2"/>